<dbReference type="Pfam" id="PF09476">
    <property type="entry name" value="Pilus_CpaD"/>
    <property type="match status" value="1"/>
</dbReference>
<proteinExistence type="predicted"/>
<evidence type="ECO:0000256" key="1">
    <source>
        <dbReference type="SAM" id="MobiDB-lite"/>
    </source>
</evidence>
<dbReference type="InterPro" id="IPR019027">
    <property type="entry name" value="Pilus_biogenesis_CpaD-related"/>
</dbReference>
<dbReference type="PROSITE" id="PS51257">
    <property type="entry name" value="PROKAR_LIPOPROTEIN"/>
    <property type="match status" value="1"/>
</dbReference>
<name>A0A6J4RNR2_9SPHN</name>
<gene>
    <name evidence="2" type="ORF">AVDCRST_MAG39-13</name>
</gene>
<protein>
    <submittedName>
        <fullName evidence="2">Flp pilus assembly protein CpaD</fullName>
    </submittedName>
</protein>
<evidence type="ECO:0000313" key="2">
    <source>
        <dbReference type="EMBL" id="CAA9478421.1"/>
    </source>
</evidence>
<reference evidence="2" key="1">
    <citation type="submission" date="2020-02" db="EMBL/GenBank/DDBJ databases">
        <authorList>
            <person name="Meier V. D."/>
        </authorList>
    </citation>
    <scope>NUCLEOTIDE SEQUENCE</scope>
    <source>
        <strain evidence="2">AVDCRST_MAG39</strain>
    </source>
</reference>
<accession>A0A6J4RNR2</accession>
<dbReference type="EMBL" id="CADCVW010000001">
    <property type="protein sequence ID" value="CAA9478421.1"/>
    <property type="molecule type" value="Genomic_DNA"/>
</dbReference>
<sequence length="210" mass="21352">MKTPKLPLVLLGACALLAGCGGGPRRGLESVNQPVVSRTDYVLDVGAGGGDRLPTAEAARLRNWFDSLRLSYGDRVAVSDPSGDGAGRATVAQIAADYGLLLSDAAPVTAGEVAPGALRVVVTRTAATVPGCPDWSDGGRSADERSSRDYGCAVNGNLAAMIADPEDLVRGRTGDPAVDARTATKAVDAYRKSAPTGAQGLKSESTGGKQ</sequence>
<feature type="region of interest" description="Disordered" evidence="1">
    <location>
        <begin position="171"/>
        <end position="210"/>
    </location>
</feature>
<organism evidence="2">
    <name type="scientific">uncultured Sphingomonadaceae bacterium</name>
    <dbReference type="NCBI Taxonomy" id="169976"/>
    <lineage>
        <taxon>Bacteria</taxon>
        <taxon>Pseudomonadati</taxon>
        <taxon>Pseudomonadota</taxon>
        <taxon>Alphaproteobacteria</taxon>
        <taxon>Sphingomonadales</taxon>
        <taxon>Sphingomonadaceae</taxon>
        <taxon>environmental samples</taxon>
    </lineage>
</organism>
<dbReference type="AlphaFoldDB" id="A0A6J4RNR2"/>